<evidence type="ECO:0000256" key="5">
    <source>
        <dbReference type="RuleBase" id="RU003345"/>
    </source>
</evidence>
<dbReference type="FunFam" id="3.40.309.10:FF:000012">
    <property type="entry name" value="Betaine aldehyde dehydrogenase"/>
    <property type="match status" value="1"/>
</dbReference>
<dbReference type="SUPFAM" id="SSF53720">
    <property type="entry name" value="ALDH-like"/>
    <property type="match status" value="1"/>
</dbReference>
<keyword evidence="3" id="KW-0558">Oxidation</keyword>
<dbReference type="InterPro" id="IPR015590">
    <property type="entry name" value="Aldehyde_DH_dom"/>
</dbReference>
<protein>
    <submittedName>
        <fullName evidence="7">Aldehyde dehydrogenase</fullName>
    </submittedName>
</protein>
<feature type="active site" evidence="4">
    <location>
        <position position="246"/>
    </location>
</feature>
<accession>A0A0J6S324</accession>
<reference evidence="7 8" key="1">
    <citation type="submission" date="2015-03" db="EMBL/GenBank/DDBJ databases">
        <title>Genome sequencing of Methylobacterium aquaticum DSM16371 type strain.</title>
        <authorList>
            <person name="Chaudhry V."/>
            <person name="Patil P.B."/>
        </authorList>
    </citation>
    <scope>NUCLEOTIDE SEQUENCE [LARGE SCALE GENOMIC DNA]</scope>
    <source>
        <strain evidence="7 8">DSM 16371</strain>
    </source>
</reference>
<dbReference type="Pfam" id="PF00171">
    <property type="entry name" value="Aldedh"/>
    <property type="match status" value="1"/>
</dbReference>
<dbReference type="PATRIC" id="fig|270351.6.peg.2874"/>
<feature type="domain" description="Aldehyde dehydrogenase" evidence="6">
    <location>
        <begin position="12"/>
        <end position="471"/>
    </location>
</feature>
<comment type="similarity">
    <text evidence="1 5">Belongs to the aldehyde dehydrogenase family.</text>
</comment>
<dbReference type="Proteomes" id="UP000035929">
    <property type="component" value="Unassembled WGS sequence"/>
</dbReference>
<dbReference type="InterPro" id="IPR029510">
    <property type="entry name" value="Ald_DH_CS_GLU"/>
</dbReference>
<dbReference type="GO" id="GO:0004030">
    <property type="term" value="F:aldehyde dehydrogenase [NAD(P)+] activity"/>
    <property type="evidence" value="ECO:0007669"/>
    <property type="project" value="UniProtKB-ARBA"/>
</dbReference>
<comment type="caution">
    <text evidence="7">The sequence shown here is derived from an EMBL/GenBank/DDBJ whole genome shotgun (WGS) entry which is preliminary data.</text>
</comment>
<sequence length="478" mass="50255">MNAHQHFIGGAWTGSEATLPVINPSHGQEMARIARGGAKEIDAAVKAGHAAMDGEWGRLDAASRGRLMLKLADLIRRDAEILAKMESEDVGKPLTLARNDAQVCARYFEYYGGAADKVHGDTIPFQNGFTVMTVYEPHGVVGVIVPWNYPLQMTGRSVAPALAMGNAVVLKPAEDTSLSALHLAKLAAEAGFPAGSLNVVTGLGEEAGAALAAHQGIHHISFTGSREVGTLIQTAAAKNTIPVTLELGGKSPQVVFADADLAEAGTVIVKAITQNAGQTCSAGSRVVIEDTIYDSFTADLARRFKDLRVGAGEQDLDLGPVVNAKQCERVQGYIDLARRDGLTILAEGELGTNVPGEGYYVRPTLIGDVPPDHRLAQEEIFGPVLVAIRVRDEAEALKVANGTEYGLAAGIWTSDLGRALRLSKGIKSGQVFVNNYGAGGGVELPFGGVKGSGHGREKGFEALYGFGSMKMIAIKHGV</sequence>
<proteinExistence type="inferred from homology"/>
<evidence type="ECO:0000259" key="6">
    <source>
        <dbReference type="Pfam" id="PF00171"/>
    </source>
</evidence>
<dbReference type="InterPro" id="IPR016163">
    <property type="entry name" value="Ald_DH_C"/>
</dbReference>
<organism evidence="7 8">
    <name type="scientific">Methylobacterium aquaticum</name>
    <dbReference type="NCBI Taxonomy" id="270351"/>
    <lineage>
        <taxon>Bacteria</taxon>
        <taxon>Pseudomonadati</taxon>
        <taxon>Pseudomonadota</taxon>
        <taxon>Alphaproteobacteria</taxon>
        <taxon>Hyphomicrobiales</taxon>
        <taxon>Methylobacteriaceae</taxon>
        <taxon>Methylobacterium</taxon>
    </lineage>
</organism>
<dbReference type="AlphaFoldDB" id="A0A0J6S324"/>
<gene>
    <name evidence="7" type="ORF">VP06_24325</name>
</gene>
<dbReference type="Gene3D" id="3.40.605.10">
    <property type="entry name" value="Aldehyde Dehydrogenase, Chain A, domain 1"/>
    <property type="match status" value="1"/>
</dbReference>
<dbReference type="RefSeq" id="WP_048466362.1">
    <property type="nucleotide sequence ID" value="NZ_LABX01000201.1"/>
</dbReference>
<dbReference type="Gene3D" id="3.40.309.10">
    <property type="entry name" value="Aldehyde Dehydrogenase, Chain A, domain 2"/>
    <property type="match status" value="1"/>
</dbReference>
<dbReference type="OrthoDB" id="9802947at2"/>
<dbReference type="InterPro" id="IPR016161">
    <property type="entry name" value="Ald_DH/histidinol_DH"/>
</dbReference>
<evidence type="ECO:0000256" key="4">
    <source>
        <dbReference type="PROSITE-ProRule" id="PRU10007"/>
    </source>
</evidence>
<evidence type="ECO:0000256" key="1">
    <source>
        <dbReference type="ARBA" id="ARBA00009986"/>
    </source>
</evidence>
<dbReference type="InterPro" id="IPR016162">
    <property type="entry name" value="Ald_DH_N"/>
</dbReference>
<evidence type="ECO:0000256" key="2">
    <source>
        <dbReference type="ARBA" id="ARBA00023002"/>
    </source>
</evidence>
<evidence type="ECO:0000313" key="8">
    <source>
        <dbReference type="Proteomes" id="UP000035929"/>
    </source>
</evidence>
<dbReference type="EMBL" id="LABX01000201">
    <property type="protein sequence ID" value="KMO29575.1"/>
    <property type="molecule type" value="Genomic_DNA"/>
</dbReference>
<evidence type="ECO:0000313" key="7">
    <source>
        <dbReference type="EMBL" id="KMO29575.1"/>
    </source>
</evidence>
<evidence type="ECO:0000256" key="3">
    <source>
        <dbReference type="ARBA" id="ARBA00023097"/>
    </source>
</evidence>
<name>A0A0J6S324_9HYPH</name>
<dbReference type="FunFam" id="3.40.605.10:FF:000001">
    <property type="entry name" value="Aldehyde dehydrogenase 1"/>
    <property type="match status" value="1"/>
</dbReference>
<dbReference type="CDD" id="cd07109">
    <property type="entry name" value="ALDH_AAS00426"/>
    <property type="match status" value="1"/>
</dbReference>
<keyword evidence="2 5" id="KW-0560">Oxidoreductase</keyword>
<dbReference type="PROSITE" id="PS00687">
    <property type="entry name" value="ALDEHYDE_DEHYDR_GLU"/>
    <property type="match status" value="1"/>
</dbReference>
<dbReference type="PANTHER" id="PTHR11699">
    <property type="entry name" value="ALDEHYDE DEHYDROGENASE-RELATED"/>
    <property type="match status" value="1"/>
</dbReference>